<gene>
    <name evidence="3" type="primary">LOC124813738</name>
</gene>
<organism evidence="2 3">
    <name type="scientific">Hydra vulgaris</name>
    <name type="common">Hydra</name>
    <name type="synonym">Hydra attenuata</name>
    <dbReference type="NCBI Taxonomy" id="6087"/>
    <lineage>
        <taxon>Eukaryota</taxon>
        <taxon>Metazoa</taxon>
        <taxon>Cnidaria</taxon>
        <taxon>Hydrozoa</taxon>
        <taxon>Hydroidolina</taxon>
        <taxon>Anthoathecata</taxon>
        <taxon>Aplanulata</taxon>
        <taxon>Hydridae</taxon>
        <taxon>Hydra</taxon>
    </lineage>
</organism>
<evidence type="ECO:0000256" key="1">
    <source>
        <dbReference type="SAM" id="Phobius"/>
    </source>
</evidence>
<proteinExistence type="predicted"/>
<evidence type="ECO:0000313" key="2">
    <source>
        <dbReference type="Proteomes" id="UP001652625"/>
    </source>
</evidence>
<dbReference type="GeneID" id="124813738"/>
<dbReference type="RefSeq" id="XP_065675299.1">
    <property type="nucleotide sequence ID" value="XM_065819227.1"/>
</dbReference>
<keyword evidence="1" id="KW-1133">Transmembrane helix</keyword>
<keyword evidence="1" id="KW-0812">Transmembrane</keyword>
<dbReference type="Proteomes" id="UP001652625">
    <property type="component" value="Chromosome 15"/>
</dbReference>
<name>A0ABM4DL76_HYDVU</name>
<evidence type="ECO:0000313" key="3">
    <source>
        <dbReference type="RefSeq" id="XP_065675299.1"/>
    </source>
</evidence>
<reference evidence="3" key="1">
    <citation type="submission" date="2025-08" db="UniProtKB">
        <authorList>
            <consortium name="RefSeq"/>
        </authorList>
    </citation>
    <scope>IDENTIFICATION</scope>
</reference>
<accession>A0ABM4DL76</accession>
<keyword evidence="2" id="KW-1185">Reference proteome</keyword>
<sequence>MCSVNVKENTKYPITSNDTNLYKHGNKLKTFTDSIRSDSDIETQVLPRNKDSNENVSQSTLPRYESLIEEFIIDEPPKFEIVTGEKLHIELESINNESVSNNNSNSRQSTRCEKYIFAFILVFSLSTVFSLIFYGFINHLIS</sequence>
<feature type="transmembrane region" description="Helical" evidence="1">
    <location>
        <begin position="115"/>
        <end position="137"/>
    </location>
</feature>
<keyword evidence="1" id="KW-0472">Membrane</keyword>
<protein>
    <submittedName>
        <fullName evidence="3">Uncharacterized protein LOC124813738 isoform X2</fullName>
    </submittedName>
</protein>